<dbReference type="CDD" id="cd00761">
    <property type="entry name" value="Glyco_tranf_GTA_type"/>
    <property type="match status" value="1"/>
</dbReference>
<dbReference type="InterPro" id="IPR029044">
    <property type="entry name" value="Nucleotide-diphossugar_trans"/>
</dbReference>
<comment type="caution">
    <text evidence="1">The sequence shown here is derived from an EMBL/GenBank/DDBJ whole genome shotgun (WGS) entry which is preliminary data.</text>
</comment>
<name>A0A1E3XE10_9BACT</name>
<reference evidence="1 2" key="1">
    <citation type="submission" date="2016-07" db="EMBL/GenBank/DDBJ databases">
        <title>Draft genome of Scalindua rubra, obtained from a brine-seawater interface in the Red Sea, sheds light on salt adaptation in anammox bacteria.</title>
        <authorList>
            <person name="Speth D.R."/>
            <person name="Lagkouvardos I."/>
            <person name="Wang Y."/>
            <person name="Qian P.-Y."/>
            <person name="Dutilh B.E."/>
            <person name="Jetten M.S."/>
        </authorList>
    </citation>
    <scope>NUCLEOTIDE SEQUENCE [LARGE SCALE GENOMIC DNA]</scope>
    <source>
        <strain evidence="1">BSI-1</strain>
    </source>
</reference>
<evidence type="ECO:0000313" key="2">
    <source>
        <dbReference type="Proteomes" id="UP000094056"/>
    </source>
</evidence>
<evidence type="ECO:0008006" key="3">
    <source>
        <dbReference type="Google" id="ProtNLM"/>
    </source>
</evidence>
<gene>
    <name evidence="1" type="ORF">SCARUB_00952</name>
</gene>
<dbReference type="EMBL" id="MAYW01000017">
    <property type="protein sequence ID" value="ODS33881.1"/>
    <property type="molecule type" value="Genomic_DNA"/>
</dbReference>
<dbReference type="Gene3D" id="3.90.550.10">
    <property type="entry name" value="Spore Coat Polysaccharide Biosynthesis Protein SpsA, Chain A"/>
    <property type="match status" value="1"/>
</dbReference>
<proteinExistence type="predicted"/>
<sequence>MKNYSANPVSRSFIIPVLDFSPHSPYNIKTLLSDLEGIHGEVICIFNSREVYEKLQKHPRIDKYCYNNLNAGVSRSWNIGINMAEGRCAFVLNSDIHVRPLAIEQLESYLFSLDRAVLVGPQGGHVDFQKLCLIRYYKKGTFKKPVQTDAVSGFLFAIHLERYLKHHLLFDVQFSPCFFEEWDMGLQVMQAKLKCYAVPVKDFDHKWGASQDENLSVNYFGREITRAEIMTKNKEQFVAKWLKSASCDKG</sequence>
<dbReference type="Proteomes" id="UP000094056">
    <property type="component" value="Unassembled WGS sequence"/>
</dbReference>
<evidence type="ECO:0000313" key="1">
    <source>
        <dbReference type="EMBL" id="ODS33881.1"/>
    </source>
</evidence>
<accession>A0A1E3XE10</accession>
<organism evidence="1 2">
    <name type="scientific">Candidatus Scalindua rubra</name>
    <dbReference type="NCBI Taxonomy" id="1872076"/>
    <lineage>
        <taxon>Bacteria</taxon>
        <taxon>Pseudomonadati</taxon>
        <taxon>Planctomycetota</taxon>
        <taxon>Candidatus Brocadiia</taxon>
        <taxon>Candidatus Brocadiales</taxon>
        <taxon>Candidatus Scalinduaceae</taxon>
        <taxon>Candidatus Scalindua</taxon>
    </lineage>
</organism>
<protein>
    <recommendedName>
        <fullName evidence="3">Glycosyl transferase family 2</fullName>
    </recommendedName>
</protein>
<dbReference type="AlphaFoldDB" id="A0A1E3XE10"/>
<dbReference type="SUPFAM" id="SSF53448">
    <property type="entry name" value="Nucleotide-diphospho-sugar transferases"/>
    <property type="match status" value="1"/>
</dbReference>